<dbReference type="EMBL" id="FXAN01000050">
    <property type="protein sequence ID" value="SMG00100.1"/>
    <property type="molecule type" value="Genomic_DNA"/>
</dbReference>
<dbReference type="Proteomes" id="UP000198460">
    <property type="component" value="Unassembled WGS sequence"/>
</dbReference>
<organism evidence="1 2">
    <name type="scientific">Burkholderia singularis</name>
    <dbReference type="NCBI Taxonomy" id="1503053"/>
    <lineage>
        <taxon>Bacteria</taxon>
        <taxon>Pseudomonadati</taxon>
        <taxon>Pseudomonadota</taxon>
        <taxon>Betaproteobacteria</taxon>
        <taxon>Burkholderiales</taxon>
        <taxon>Burkholderiaceae</taxon>
        <taxon>Burkholderia</taxon>
        <taxon>pseudomallei group</taxon>
    </lineage>
</organism>
<proteinExistence type="predicted"/>
<sequence>MPNIAYLAAFDCMLAASRVEPRGNRAPEFAIDTADIVDPATQQHVTRFSGELREWCVCHDDAAFMVDDYDRQRDVLECVKVSPRRCAAASAAAIATRAQYYVQDEQCTGQ</sequence>
<gene>
    <name evidence="1" type="ORF">BSIN_0225</name>
</gene>
<name>A0A238H4F3_9BURK</name>
<accession>A0A238H4F3</accession>
<dbReference type="AlphaFoldDB" id="A0A238H4F3"/>
<evidence type="ECO:0000313" key="1">
    <source>
        <dbReference type="EMBL" id="SMG00100.1"/>
    </source>
</evidence>
<evidence type="ECO:0000313" key="2">
    <source>
        <dbReference type="Proteomes" id="UP000198460"/>
    </source>
</evidence>
<reference evidence="1 2" key="1">
    <citation type="submission" date="2017-04" db="EMBL/GenBank/DDBJ databases">
        <authorList>
            <person name="Afonso C.L."/>
            <person name="Miller P.J."/>
            <person name="Scott M.A."/>
            <person name="Spackman E."/>
            <person name="Goraichik I."/>
            <person name="Dimitrov K.M."/>
            <person name="Suarez D.L."/>
            <person name="Swayne D.E."/>
        </authorList>
    </citation>
    <scope>NUCLEOTIDE SEQUENCE [LARGE SCALE GENOMIC DNA]</scope>
    <source>
        <strain evidence="1">LMG 28154</strain>
    </source>
</reference>
<protein>
    <submittedName>
        <fullName evidence="1">Uncharacterized protein</fullName>
    </submittedName>
</protein>